<dbReference type="PROSITE" id="PS50893">
    <property type="entry name" value="ABC_TRANSPORTER_2"/>
    <property type="match status" value="1"/>
</dbReference>
<keyword evidence="6" id="KW-0547">Nucleotide-binding</keyword>
<keyword evidence="4" id="KW-1003">Cell membrane</keyword>
<gene>
    <name evidence="17" type="ORF">ACCQ42_01505</name>
</gene>
<dbReference type="InterPro" id="IPR017871">
    <property type="entry name" value="ABC_transporter-like_CS"/>
</dbReference>
<keyword evidence="10" id="KW-0921">Nickel transport</keyword>
<comment type="similarity">
    <text evidence="2">Belongs to the ABC transporter superfamily.</text>
</comment>
<feature type="domain" description="ABC transporter" evidence="16">
    <location>
        <begin position="6"/>
        <end position="244"/>
    </location>
</feature>
<evidence type="ECO:0000256" key="11">
    <source>
        <dbReference type="ARBA" id="ARBA00023136"/>
    </source>
</evidence>
<keyword evidence="9" id="KW-0406">Ion transport</keyword>
<evidence type="ECO:0000256" key="15">
    <source>
        <dbReference type="ARBA" id="ARBA00048610"/>
    </source>
</evidence>
<evidence type="ECO:0000256" key="9">
    <source>
        <dbReference type="ARBA" id="ARBA00023065"/>
    </source>
</evidence>
<dbReference type="EC" id="7.2.2.11" evidence="13"/>
<keyword evidence="11" id="KW-0472">Membrane</keyword>
<dbReference type="PANTHER" id="PTHR43297:SF13">
    <property type="entry name" value="NICKEL ABC TRANSPORTER, ATP-BINDING PROTEIN"/>
    <property type="match status" value="1"/>
</dbReference>
<evidence type="ECO:0000256" key="4">
    <source>
        <dbReference type="ARBA" id="ARBA00022475"/>
    </source>
</evidence>
<evidence type="ECO:0000256" key="7">
    <source>
        <dbReference type="ARBA" id="ARBA00022840"/>
    </source>
</evidence>
<evidence type="ECO:0000256" key="5">
    <source>
        <dbReference type="ARBA" id="ARBA00022596"/>
    </source>
</evidence>
<dbReference type="InterPro" id="IPR027417">
    <property type="entry name" value="P-loop_NTPase"/>
</dbReference>
<comment type="subcellular location">
    <subcellularLocation>
        <location evidence="1">Cell membrane</location>
        <topology evidence="1">Peripheral membrane protein</topology>
    </subcellularLocation>
</comment>
<keyword evidence="8" id="KW-1278">Translocase</keyword>
<comment type="subunit">
    <text evidence="12">The complex is composed of two ATP-binding proteins (NikD and NikE), two transmembrane proteins (NikB and NikC) and a solute-binding protein (NikA).</text>
</comment>
<accession>A0ABW9MDC2</accession>
<keyword evidence="7 17" id="KW-0067">ATP-binding</keyword>
<dbReference type="InterPro" id="IPR003439">
    <property type="entry name" value="ABC_transporter-like_ATP-bd"/>
</dbReference>
<keyword evidence="3" id="KW-0813">Transport</keyword>
<comment type="catalytic activity">
    <reaction evidence="15">
        <text>Ni(2+)(out) + ATP + H2O = Ni(2+)(in) + ADP + phosphate + H(+)</text>
        <dbReference type="Rhea" id="RHEA:15557"/>
        <dbReference type="ChEBI" id="CHEBI:15377"/>
        <dbReference type="ChEBI" id="CHEBI:15378"/>
        <dbReference type="ChEBI" id="CHEBI:30616"/>
        <dbReference type="ChEBI" id="CHEBI:43474"/>
        <dbReference type="ChEBI" id="CHEBI:49786"/>
        <dbReference type="ChEBI" id="CHEBI:456216"/>
        <dbReference type="EC" id="7.2.2.11"/>
    </reaction>
    <physiologicalReaction direction="left-to-right" evidence="15">
        <dbReference type="Rhea" id="RHEA:15558"/>
    </physiologicalReaction>
</comment>
<reference evidence="17 18" key="1">
    <citation type="journal article" date="2025" name="Anaerobe">
        <title>Description of Anaerococcus kampingiae sp. nov., Anaerococcus groningensis sp. nov., Anaerococcus martiniensis sp. nov., and Anaerococcus cruorum sp. nov., isolated from human clinical specimens.</title>
        <authorList>
            <person name="Boiten K.E."/>
            <person name="Meijer J."/>
            <person name="van Wezel E.M."/>
            <person name="Veloo A.C.M."/>
        </authorList>
    </citation>
    <scope>NUCLEOTIDE SEQUENCE [LARGE SCALE GENOMIC DNA]</scope>
    <source>
        <strain evidence="17 18">ENR0874</strain>
    </source>
</reference>
<evidence type="ECO:0000256" key="3">
    <source>
        <dbReference type="ARBA" id="ARBA00022448"/>
    </source>
</evidence>
<evidence type="ECO:0000256" key="2">
    <source>
        <dbReference type="ARBA" id="ARBA00005417"/>
    </source>
</evidence>
<dbReference type="EMBL" id="JBGMEF010000007">
    <property type="protein sequence ID" value="MFO3666452.1"/>
    <property type="molecule type" value="Genomic_DNA"/>
</dbReference>
<dbReference type="InterPro" id="IPR050388">
    <property type="entry name" value="ABC_Ni/Peptide_Import"/>
</dbReference>
<evidence type="ECO:0000256" key="10">
    <source>
        <dbReference type="ARBA" id="ARBA00023112"/>
    </source>
</evidence>
<evidence type="ECO:0000256" key="6">
    <source>
        <dbReference type="ARBA" id="ARBA00022741"/>
    </source>
</evidence>
<dbReference type="SUPFAM" id="SSF52540">
    <property type="entry name" value="P-loop containing nucleoside triphosphate hydrolases"/>
    <property type="match status" value="1"/>
</dbReference>
<dbReference type="RefSeq" id="WP_410035132.1">
    <property type="nucleotide sequence ID" value="NZ_JBGMEF010000007.1"/>
</dbReference>
<evidence type="ECO:0000256" key="8">
    <source>
        <dbReference type="ARBA" id="ARBA00022967"/>
    </source>
</evidence>
<name>A0ABW9MDC2_9FIRM</name>
<dbReference type="PANTHER" id="PTHR43297">
    <property type="entry name" value="OLIGOPEPTIDE TRANSPORT ATP-BINDING PROTEIN APPD"/>
    <property type="match status" value="1"/>
</dbReference>
<evidence type="ECO:0000256" key="14">
    <source>
        <dbReference type="ARBA" id="ARBA00044143"/>
    </source>
</evidence>
<evidence type="ECO:0000256" key="13">
    <source>
        <dbReference type="ARBA" id="ARBA00039098"/>
    </source>
</evidence>
<protein>
    <recommendedName>
        <fullName evidence="14">Nickel import system ATP-binding protein NikD</fullName>
        <ecNumber evidence="13">7.2.2.11</ecNumber>
    </recommendedName>
</protein>
<proteinExistence type="inferred from homology"/>
<dbReference type="PROSITE" id="PS00211">
    <property type="entry name" value="ABC_TRANSPORTER_1"/>
    <property type="match status" value="1"/>
</dbReference>
<evidence type="ECO:0000256" key="12">
    <source>
        <dbReference type="ARBA" id="ARBA00038669"/>
    </source>
</evidence>
<dbReference type="Gene3D" id="3.40.50.300">
    <property type="entry name" value="P-loop containing nucleotide triphosphate hydrolases"/>
    <property type="match status" value="1"/>
</dbReference>
<evidence type="ECO:0000313" key="17">
    <source>
        <dbReference type="EMBL" id="MFO3666452.1"/>
    </source>
</evidence>
<comment type="caution">
    <text evidence="17">The sequence shown here is derived from an EMBL/GenBank/DDBJ whole genome shotgun (WGS) entry which is preliminary data.</text>
</comment>
<dbReference type="SMART" id="SM00382">
    <property type="entry name" value="AAA"/>
    <property type="match status" value="1"/>
</dbReference>
<organism evidence="17 18">
    <name type="scientific">Anaerococcus kampingae</name>
    <dbReference type="NCBI Taxonomy" id="3115614"/>
    <lineage>
        <taxon>Bacteria</taxon>
        <taxon>Bacillati</taxon>
        <taxon>Bacillota</taxon>
        <taxon>Tissierellia</taxon>
        <taxon>Tissierellales</taxon>
        <taxon>Peptoniphilaceae</taxon>
        <taxon>Anaerococcus</taxon>
    </lineage>
</organism>
<dbReference type="GO" id="GO:0005524">
    <property type="term" value="F:ATP binding"/>
    <property type="evidence" value="ECO:0007669"/>
    <property type="project" value="UniProtKB-KW"/>
</dbReference>
<evidence type="ECO:0000313" key="18">
    <source>
        <dbReference type="Proteomes" id="UP001637994"/>
    </source>
</evidence>
<keyword evidence="5" id="KW-0533">Nickel</keyword>
<dbReference type="Proteomes" id="UP001637994">
    <property type="component" value="Unassembled WGS sequence"/>
</dbReference>
<sequence length="263" mass="29288">MNILEVKNLKVSFYQYTRGLRRRRLDIIKNISLDVREGEIMAIFGASGSGKSLLASAILGLLPYNGLSEGEILYKGQILDQALLERVKGREIFFIPQSITSLNPLLKTKDQARMTLARDDYHKQRQVYQSFGLGSDVDDMYPRELSGGMARRVLVSDAILSGADFILADEPTPGMDKEATDEIVSYFKKMKEAGKTLLLISHDINMALSCADRIGIFYDGEIIEVGDRSAFANKGAGLANPYSKRLIRALPENGMDLDRIEND</sequence>
<evidence type="ECO:0000259" key="16">
    <source>
        <dbReference type="PROSITE" id="PS50893"/>
    </source>
</evidence>
<dbReference type="InterPro" id="IPR003593">
    <property type="entry name" value="AAA+_ATPase"/>
</dbReference>
<keyword evidence="18" id="KW-1185">Reference proteome</keyword>
<dbReference type="Pfam" id="PF00005">
    <property type="entry name" value="ABC_tran"/>
    <property type="match status" value="1"/>
</dbReference>
<evidence type="ECO:0000256" key="1">
    <source>
        <dbReference type="ARBA" id="ARBA00004202"/>
    </source>
</evidence>